<evidence type="ECO:0000313" key="1">
    <source>
        <dbReference type="EMBL" id="KKL87966.1"/>
    </source>
</evidence>
<accession>A0A0F9GBX0</accession>
<reference evidence="1" key="1">
    <citation type="journal article" date="2015" name="Nature">
        <title>Complex archaea that bridge the gap between prokaryotes and eukaryotes.</title>
        <authorList>
            <person name="Spang A."/>
            <person name="Saw J.H."/>
            <person name="Jorgensen S.L."/>
            <person name="Zaremba-Niedzwiedzka K."/>
            <person name="Martijn J."/>
            <person name="Lind A.E."/>
            <person name="van Eijk R."/>
            <person name="Schleper C."/>
            <person name="Guy L."/>
            <person name="Ettema T.J."/>
        </authorList>
    </citation>
    <scope>NUCLEOTIDE SEQUENCE</scope>
</reference>
<sequence>MLQTIGEKNIAYVKEQAHLELFEQATFPFMSVDYTQIKRNIRDRLSSGLFTIWQGAKGEIDSIIDEAMLTYVK</sequence>
<proteinExistence type="predicted"/>
<dbReference type="EMBL" id="LAZR01020696">
    <property type="protein sequence ID" value="KKL87966.1"/>
    <property type="molecule type" value="Genomic_DNA"/>
</dbReference>
<dbReference type="AlphaFoldDB" id="A0A0F9GBX0"/>
<comment type="caution">
    <text evidence="1">The sequence shown here is derived from an EMBL/GenBank/DDBJ whole genome shotgun (WGS) entry which is preliminary data.</text>
</comment>
<name>A0A0F9GBX0_9ZZZZ</name>
<gene>
    <name evidence="1" type="ORF">LCGC14_1929440</name>
</gene>
<organism evidence="1">
    <name type="scientific">marine sediment metagenome</name>
    <dbReference type="NCBI Taxonomy" id="412755"/>
    <lineage>
        <taxon>unclassified sequences</taxon>
        <taxon>metagenomes</taxon>
        <taxon>ecological metagenomes</taxon>
    </lineage>
</organism>
<protein>
    <submittedName>
        <fullName evidence="1">Uncharacterized protein</fullName>
    </submittedName>
</protein>